<dbReference type="InParanoid" id="I7M1N8"/>
<accession>I7M1N8</accession>
<dbReference type="EMBL" id="GG662666">
    <property type="protein sequence ID" value="EAR97257.4"/>
    <property type="molecule type" value="Genomic_DNA"/>
</dbReference>
<dbReference type="PDB" id="8GZU">
    <property type="method" value="EM"/>
    <property type="resolution" value="4.18 A"/>
    <property type="chains" value="T6/t6=1-144"/>
</dbReference>
<dbReference type="EMDB" id="EMD-34373"/>
<evidence type="ECO:0000313" key="1">
    <source>
        <dbReference type="EMBL" id="EAR97257.4"/>
    </source>
</evidence>
<dbReference type="PDB" id="8B6F">
    <property type="method" value="EM"/>
    <property type="resolution" value="2.80 A"/>
    <property type="chains" value="BK=1-144"/>
</dbReference>
<dbReference type="Proteomes" id="UP000009168">
    <property type="component" value="Unassembled WGS sequence"/>
</dbReference>
<dbReference type="PDB" id="7TGH">
    <property type="method" value="EM"/>
    <property type="resolution" value="2.60 A"/>
    <property type="chains" value="T6=1-144"/>
</dbReference>
<dbReference type="KEGG" id="tet:TTHERM_00334340"/>
<sequence length="144" mass="17052">MKSQEKIFIKKIQSLAQSNYLIKSNQLKRYQIEVKMEFSNALLSQTKLPGQQYDYKRCFQASNTHFECLDSIRDAYDNHHKCPQTYQAWQSSCDVGIRRYQMDNREQQKKDQLLYSKEQLKNYNAAKNKEAYGITAPKNLSFAF</sequence>
<evidence type="ECO:0007829" key="5">
    <source>
        <dbReference type="PDB" id="8BQS"/>
    </source>
</evidence>
<gene>
    <name evidence="1" type="ORF">TTHERM_00334340</name>
</gene>
<evidence type="ECO:0007829" key="6">
    <source>
        <dbReference type="PDB" id="8GYM"/>
    </source>
</evidence>
<dbReference type="eggNOG" id="ENOG502T1DW">
    <property type="taxonomic scope" value="Eukaryota"/>
</dbReference>
<evidence type="ECO:0007829" key="3">
    <source>
        <dbReference type="PDB" id="7TGH"/>
    </source>
</evidence>
<reference evidence="3" key="2">
    <citation type="journal article" date="2022" name="Science">
        <title>Structures of &lt;i&gt;Tetrahymena&lt;/i&gt;'s respiratory chain reveal the diversity of eukaryotic core metabolism.</title>
        <authorList>
            <person name="Zhou L."/>
            <person name="Maldonado M."/>
            <person name="Padavannil A."/>
            <person name="Guo F."/>
            <person name="Letts J.A."/>
        </authorList>
    </citation>
    <scope>STRUCTURE BY ELECTRON MICROSCOPY (2.60 ANGSTROMS)</scope>
    <scope>DISULFIDE BONDS</scope>
</reference>
<keyword evidence="3 4" id="KW-0002">3D-structure</keyword>
<dbReference type="STRING" id="312017.I7M1N8"/>
<reference evidence="2" key="1">
    <citation type="journal article" date="2006" name="PLoS Biol.">
        <title>Macronuclear genome sequence of the ciliate Tetrahymena thermophila, a model eukaryote.</title>
        <authorList>
            <person name="Eisen J.A."/>
            <person name="Coyne R.S."/>
            <person name="Wu M."/>
            <person name="Wu D."/>
            <person name="Thiagarajan M."/>
            <person name="Wortman J.R."/>
            <person name="Badger J.H."/>
            <person name="Ren Q."/>
            <person name="Amedeo P."/>
            <person name="Jones K.M."/>
            <person name="Tallon L.J."/>
            <person name="Delcher A.L."/>
            <person name="Salzberg S.L."/>
            <person name="Silva J.C."/>
            <person name="Haas B.J."/>
            <person name="Majoros W.H."/>
            <person name="Farzad M."/>
            <person name="Carlton J.M."/>
            <person name="Smith R.K. Jr."/>
            <person name="Garg J."/>
            <person name="Pearlman R.E."/>
            <person name="Karrer K.M."/>
            <person name="Sun L."/>
            <person name="Manning G."/>
            <person name="Elde N.C."/>
            <person name="Turkewitz A.P."/>
            <person name="Asai D.J."/>
            <person name="Wilkes D.E."/>
            <person name="Wang Y."/>
            <person name="Cai H."/>
            <person name="Collins K."/>
            <person name="Stewart B.A."/>
            <person name="Lee S.R."/>
            <person name="Wilamowska K."/>
            <person name="Weinberg Z."/>
            <person name="Ruzzo W.L."/>
            <person name="Wloga D."/>
            <person name="Gaertig J."/>
            <person name="Frankel J."/>
            <person name="Tsao C.-C."/>
            <person name="Gorovsky M.A."/>
            <person name="Keeling P.J."/>
            <person name="Waller R.F."/>
            <person name="Patron N.J."/>
            <person name="Cherry J.M."/>
            <person name="Stover N.A."/>
            <person name="Krieger C.J."/>
            <person name="del Toro C."/>
            <person name="Ryder H.F."/>
            <person name="Williamson S.C."/>
            <person name="Barbeau R.A."/>
            <person name="Hamilton E.P."/>
            <person name="Orias E."/>
        </authorList>
    </citation>
    <scope>NUCLEOTIDE SEQUENCE [LARGE SCALE GENOMIC DNA]</scope>
    <source>
        <strain evidence="2">SB210</strain>
    </source>
</reference>
<dbReference type="EMDB" id="EMD-15865"/>
<dbReference type="AlphaFoldDB" id="I7M1N8"/>
<organism evidence="1 2">
    <name type="scientific">Tetrahymena thermophila (strain SB210)</name>
    <dbReference type="NCBI Taxonomy" id="312017"/>
    <lineage>
        <taxon>Eukaryota</taxon>
        <taxon>Sar</taxon>
        <taxon>Alveolata</taxon>
        <taxon>Ciliophora</taxon>
        <taxon>Intramacronucleata</taxon>
        <taxon>Oligohymenophorea</taxon>
        <taxon>Hymenostomatida</taxon>
        <taxon>Tetrahymenina</taxon>
        <taxon>Tetrahymenidae</taxon>
        <taxon>Tetrahymena</taxon>
    </lineage>
</organism>
<feature type="disulfide bond" evidence="3 6">
    <location>
        <begin position="68"/>
        <end position="82"/>
    </location>
</feature>
<feature type="disulfide bond" evidence="3 4">
    <location>
        <begin position="58"/>
        <end position="93"/>
    </location>
</feature>
<evidence type="ECO:0000313" key="2">
    <source>
        <dbReference type="Proteomes" id="UP000009168"/>
    </source>
</evidence>
<dbReference type="EMDB" id="EMD-16184"/>
<protein>
    <submittedName>
        <fullName evidence="1">Uncharacterized protein</fullName>
    </submittedName>
</protein>
<reference evidence="6 7" key="3">
    <citation type="journal article" date="2023" name="Nat. Commun.">
        <title>Structures of Tetrahymena thermophila respiratory megacomplexes on the tubular mitochondrial cristae.</title>
        <authorList>
            <person name="Han F."/>
            <person name="Hu Y."/>
            <person name="Wu M."/>
            <person name="He Z."/>
            <person name="Tian H."/>
            <person name="Zhou L."/>
        </authorList>
    </citation>
    <scope>STRUCTURE BY ELECTRON MICROSCOPY (2.96 ANGSTROMS)</scope>
    <scope>DISULFIDE BONDS</scope>
</reference>
<proteinExistence type="evidence at protein level"/>
<dbReference type="RefSeq" id="XP_001017502.4">
    <property type="nucleotide sequence ID" value="XM_001017502.4"/>
</dbReference>
<reference evidence="4 5" key="4">
    <citation type="journal article" date="2023" name="Nature">
        <title>Structural basis of mitochondrial membrane bending by the I-II-III&lt;sub&gt;2&lt;/sub&gt;-IV&lt;sub&gt;2&lt;/sub&gt; supercomplex.</title>
        <authorList>
            <person name="Muhleip A."/>
            <person name="Flygaard R.K."/>
            <person name="Baradaran R."/>
            <person name="Haapanen O."/>
            <person name="Gruhl T."/>
            <person name="Tobiasson V."/>
            <person name="Marechal A."/>
            <person name="Sharma V."/>
            <person name="Amunts A."/>
        </authorList>
    </citation>
    <scope>STRUCTURE BY ELECTRON MICROSCOPY (2.80 ANGSTROMS)</scope>
    <scope>DISULFIDE BONDS</scope>
</reference>
<dbReference type="PDB" id="8GYM">
    <property type="method" value="EM"/>
    <property type="resolution" value="2.96 A"/>
    <property type="chains" value="T6/t6=1-144"/>
</dbReference>
<keyword evidence="2" id="KW-1185">Reference proteome</keyword>
<evidence type="ECO:0007829" key="7">
    <source>
        <dbReference type="PDB" id="8GZU"/>
    </source>
</evidence>
<evidence type="ECO:0007829" key="4">
    <source>
        <dbReference type="PDB" id="8B6F"/>
    </source>
</evidence>
<dbReference type="EMDB" id="EMD-34403"/>
<dbReference type="EMDB" id="EMD-25882"/>
<dbReference type="GeneID" id="7838525"/>
<name>I7M1N8_TETTS</name>
<dbReference type="OrthoDB" id="282736at2759"/>
<dbReference type="PDB" id="8BQS">
    <property type="method" value="EM"/>
    <property type="resolution" value="2.90 A"/>
    <property type="chains" value="BK=1-144"/>
</dbReference>